<keyword evidence="1" id="KW-0433">Leucine-rich repeat</keyword>
<dbReference type="PANTHER" id="PTHR45712:SF22">
    <property type="entry name" value="INSULIN-LIKE GROWTH FACTOR-BINDING PROTEIN COMPLEX ACID LABILE SUBUNIT"/>
    <property type="match status" value="1"/>
</dbReference>
<dbReference type="EMBL" id="JABFTP020000185">
    <property type="protein sequence ID" value="KAL3285763.1"/>
    <property type="molecule type" value="Genomic_DNA"/>
</dbReference>
<feature type="signal peptide" evidence="3">
    <location>
        <begin position="1"/>
        <end position="18"/>
    </location>
</feature>
<evidence type="ECO:0008006" key="6">
    <source>
        <dbReference type="Google" id="ProtNLM"/>
    </source>
</evidence>
<reference evidence="4 5" key="1">
    <citation type="journal article" date="2021" name="BMC Biol.">
        <title>Horizontally acquired antibacterial genes associated with adaptive radiation of ladybird beetles.</title>
        <authorList>
            <person name="Li H.S."/>
            <person name="Tang X.F."/>
            <person name="Huang Y.H."/>
            <person name="Xu Z.Y."/>
            <person name="Chen M.L."/>
            <person name="Du X.Y."/>
            <person name="Qiu B.Y."/>
            <person name="Chen P.T."/>
            <person name="Zhang W."/>
            <person name="Slipinski A."/>
            <person name="Escalona H.E."/>
            <person name="Waterhouse R.M."/>
            <person name="Zwick A."/>
            <person name="Pang H."/>
        </authorList>
    </citation>
    <scope>NUCLEOTIDE SEQUENCE [LARGE SCALE GENOMIC DNA]</scope>
    <source>
        <strain evidence="4">SYSU2018</strain>
    </source>
</reference>
<evidence type="ECO:0000256" key="1">
    <source>
        <dbReference type="ARBA" id="ARBA00022614"/>
    </source>
</evidence>
<dbReference type="PANTHER" id="PTHR45712">
    <property type="entry name" value="AGAP008170-PA"/>
    <property type="match status" value="1"/>
</dbReference>
<dbReference type="Gene3D" id="3.80.10.10">
    <property type="entry name" value="Ribonuclease Inhibitor"/>
    <property type="match status" value="1"/>
</dbReference>
<accession>A0ABD2P463</accession>
<evidence type="ECO:0000313" key="4">
    <source>
        <dbReference type="EMBL" id="KAL3285763.1"/>
    </source>
</evidence>
<dbReference type="Pfam" id="PF13855">
    <property type="entry name" value="LRR_8"/>
    <property type="match status" value="1"/>
</dbReference>
<keyword evidence="5" id="KW-1185">Reference proteome</keyword>
<dbReference type="InterPro" id="IPR032675">
    <property type="entry name" value="LRR_dom_sf"/>
</dbReference>
<protein>
    <recommendedName>
        <fullName evidence="6">Leucine-rich repeat domain-containing protein</fullName>
    </recommendedName>
</protein>
<dbReference type="InterPro" id="IPR001611">
    <property type="entry name" value="Leu-rich_rpt"/>
</dbReference>
<evidence type="ECO:0000256" key="2">
    <source>
        <dbReference type="ARBA" id="ARBA00022737"/>
    </source>
</evidence>
<sequence>MKMFSILLPLLIVGLTHASPVSPKGLAAIKIEGYNGSLTEESLGTKFDNVGALEIYSSKITGVTKDFLRQFNNLENLTISHTHLDKPEADIFTNCCPNLKQLEVNTLEDFNDKDLKGIGALPALERLEFLHQDIPILKSGVFTGTNLKSLSLVDCNIEKIEDDAFNNLGKLEFIRISHNKLPTIKKEVLAPLKNLGTIELDSNGMEKFSTHDLPKLPNLTDIVIKDNLKEAYFDGATNVAPNLSDIFLIGYKDVQNVKADGPIRIHN</sequence>
<keyword evidence="3" id="KW-0732">Signal</keyword>
<dbReference type="AlphaFoldDB" id="A0ABD2P463"/>
<gene>
    <name evidence="4" type="ORF">HHI36_000289</name>
</gene>
<comment type="caution">
    <text evidence="4">The sequence shown here is derived from an EMBL/GenBank/DDBJ whole genome shotgun (WGS) entry which is preliminary data.</text>
</comment>
<evidence type="ECO:0000313" key="5">
    <source>
        <dbReference type="Proteomes" id="UP001516400"/>
    </source>
</evidence>
<evidence type="ECO:0000256" key="3">
    <source>
        <dbReference type="SAM" id="SignalP"/>
    </source>
</evidence>
<keyword evidence="2" id="KW-0677">Repeat</keyword>
<dbReference type="SUPFAM" id="SSF52058">
    <property type="entry name" value="L domain-like"/>
    <property type="match status" value="1"/>
</dbReference>
<proteinExistence type="predicted"/>
<dbReference type="InterPro" id="IPR050333">
    <property type="entry name" value="SLRP"/>
</dbReference>
<dbReference type="Proteomes" id="UP001516400">
    <property type="component" value="Unassembled WGS sequence"/>
</dbReference>
<organism evidence="4 5">
    <name type="scientific">Cryptolaemus montrouzieri</name>
    <dbReference type="NCBI Taxonomy" id="559131"/>
    <lineage>
        <taxon>Eukaryota</taxon>
        <taxon>Metazoa</taxon>
        <taxon>Ecdysozoa</taxon>
        <taxon>Arthropoda</taxon>
        <taxon>Hexapoda</taxon>
        <taxon>Insecta</taxon>
        <taxon>Pterygota</taxon>
        <taxon>Neoptera</taxon>
        <taxon>Endopterygota</taxon>
        <taxon>Coleoptera</taxon>
        <taxon>Polyphaga</taxon>
        <taxon>Cucujiformia</taxon>
        <taxon>Coccinelloidea</taxon>
        <taxon>Coccinellidae</taxon>
        <taxon>Scymninae</taxon>
        <taxon>Scymnini</taxon>
        <taxon>Cryptolaemus</taxon>
    </lineage>
</organism>
<name>A0ABD2P463_9CUCU</name>
<feature type="chain" id="PRO_5044757072" description="Leucine-rich repeat domain-containing protein" evidence="3">
    <location>
        <begin position="19"/>
        <end position="267"/>
    </location>
</feature>